<evidence type="ECO:0000256" key="5">
    <source>
        <dbReference type="ARBA" id="ARBA00023125"/>
    </source>
</evidence>
<evidence type="ECO:0000259" key="8">
    <source>
        <dbReference type="Pfam" id="PF08281"/>
    </source>
</evidence>
<accession>A0A2I1R136</accession>
<dbReference type="InterPro" id="IPR014284">
    <property type="entry name" value="RNA_pol_sigma-70_dom"/>
</dbReference>
<dbReference type="SUPFAM" id="SSF88946">
    <property type="entry name" value="Sigma2 domain of RNA polymerase sigma factors"/>
    <property type="match status" value="1"/>
</dbReference>
<keyword evidence="3" id="KW-0805">Transcription regulation</keyword>
<dbReference type="InterPro" id="IPR013325">
    <property type="entry name" value="RNA_pol_sigma_r2"/>
</dbReference>
<evidence type="ECO:0000256" key="6">
    <source>
        <dbReference type="ARBA" id="ARBA00023163"/>
    </source>
</evidence>
<dbReference type="CDD" id="cd06171">
    <property type="entry name" value="Sigma70_r4"/>
    <property type="match status" value="1"/>
</dbReference>
<gene>
    <name evidence="9" type="ORF">CYJ73_25130</name>
</gene>
<dbReference type="InterPro" id="IPR036388">
    <property type="entry name" value="WH-like_DNA-bd_sf"/>
</dbReference>
<comment type="caution">
    <text evidence="9">The sequence shown here is derived from an EMBL/GenBank/DDBJ whole genome shotgun (WGS) entry which is preliminary data.</text>
</comment>
<dbReference type="Gene3D" id="1.10.1740.10">
    <property type="match status" value="1"/>
</dbReference>
<evidence type="ECO:0000256" key="3">
    <source>
        <dbReference type="ARBA" id="ARBA00023015"/>
    </source>
</evidence>
<feature type="domain" description="RNA polymerase sigma-70 region 2" evidence="7">
    <location>
        <begin position="26"/>
        <end position="89"/>
    </location>
</feature>
<feature type="domain" description="RNA polymerase sigma factor 70 region 4 type 2" evidence="8">
    <location>
        <begin position="123"/>
        <end position="172"/>
    </location>
</feature>
<organism evidence="9 10">
    <name type="scientific">Gordonia terrae</name>
    <dbReference type="NCBI Taxonomy" id="2055"/>
    <lineage>
        <taxon>Bacteria</taxon>
        <taxon>Bacillati</taxon>
        <taxon>Actinomycetota</taxon>
        <taxon>Actinomycetes</taxon>
        <taxon>Mycobacteriales</taxon>
        <taxon>Gordoniaceae</taxon>
        <taxon>Gordonia</taxon>
    </lineage>
</organism>
<dbReference type="InterPro" id="IPR032710">
    <property type="entry name" value="NTF2-like_dom_sf"/>
</dbReference>
<dbReference type="PANTHER" id="PTHR30173">
    <property type="entry name" value="SIGMA 19 FACTOR"/>
    <property type="match status" value="1"/>
</dbReference>
<evidence type="ECO:0000313" key="9">
    <source>
        <dbReference type="EMBL" id="PKZ62807.1"/>
    </source>
</evidence>
<evidence type="ECO:0000256" key="1">
    <source>
        <dbReference type="ARBA" id="ARBA00010641"/>
    </source>
</evidence>
<dbReference type="InterPro" id="IPR007627">
    <property type="entry name" value="RNA_pol_sigma70_r2"/>
</dbReference>
<evidence type="ECO:0000256" key="4">
    <source>
        <dbReference type="ARBA" id="ARBA00023082"/>
    </source>
</evidence>
<dbReference type="Gene3D" id="3.10.450.50">
    <property type="match status" value="1"/>
</dbReference>
<dbReference type="InterPro" id="IPR013249">
    <property type="entry name" value="RNA_pol_sigma70_r4_t2"/>
</dbReference>
<dbReference type="NCBIfam" id="NF007214">
    <property type="entry name" value="PRK09636.1"/>
    <property type="match status" value="1"/>
</dbReference>
<dbReference type="Gene3D" id="1.10.10.10">
    <property type="entry name" value="Winged helix-like DNA-binding domain superfamily/Winged helix DNA-binding domain"/>
    <property type="match status" value="1"/>
</dbReference>
<evidence type="ECO:0000256" key="2">
    <source>
        <dbReference type="ARBA" id="ARBA00011344"/>
    </source>
</evidence>
<comment type="subunit">
    <text evidence="2">Interacts transiently with the RNA polymerase catalytic core formed by RpoA, RpoB, RpoC and RpoZ (2 alpha, 1 beta, 1 beta' and 1 omega subunit) to form the RNA polymerase holoenzyme that can initiate transcription.</text>
</comment>
<keyword evidence="6" id="KW-0804">Transcription</keyword>
<dbReference type="Proteomes" id="UP000234662">
    <property type="component" value="Unassembled WGS sequence"/>
</dbReference>
<dbReference type="SUPFAM" id="SSF88659">
    <property type="entry name" value="Sigma3 and sigma4 domains of RNA polymerase sigma factors"/>
    <property type="match status" value="1"/>
</dbReference>
<dbReference type="NCBIfam" id="TIGR02937">
    <property type="entry name" value="sigma70-ECF"/>
    <property type="match status" value="1"/>
</dbReference>
<proteinExistence type="inferred from homology"/>
<dbReference type="PANTHER" id="PTHR30173:SF36">
    <property type="entry name" value="ECF RNA POLYMERASE SIGMA FACTOR SIGJ"/>
    <property type="match status" value="1"/>
</dbReference>
<name>A0A2I1R136_9ACTN</name>
<dbReference type="EMBL" id="PKJC01000043">
    <property type="protein sequence ID" value="PKZ62807.1"/>
    <property type="molecule type" value="Genomic_DNA"/>
</dbReference>
<dbReference type="STRING" id="2055.BCM27_13620"/>
<dbReference type="Pfam" id="PF04542">
    <property type="entry name" value="Sigma70_r2"/>
    <property type="match status" value="1"/>
</dbReference>
<dbReference type="GO" id="GO:0006352">
    <property type="term" value="P:DNA-templated transcription initiation"/>
    <property type="evidence" value="ECO:0007669"/>
    <property type="project" value="InterPro"/>
</dbReference>
<evidence type="ECO:0000259" key="7">
    <source>
        <dbReference type="Pfam" id="PF04542"/>
    </source>
</evidence>
<dbReference type="AlphaFoldDB" id="A0A2I1R136"/>
<dbReference type="Pfam" id="PF08281">
    <property type="entry name" value="Sigma70_r4_2"/>
    <property type="match status" value="1"/>
</dbReference>
<dbReference type="SUPFAM" id="SSF54427">
    <property type="entry name" value="NTF2-like"/>
    <property type="match status" value="1"/>
</dbReference>
<keyword evidence="4" id="KW-0731">Sigma factor</keyword>
<dbReference type="GO" id="GO:0003677">
    <property type="term" value="F:DNA binding"/>
    <property type="evidence" value="ECO:0007669"/>
    <property type="project" value="UniProtKB-KW"/>
</dbReference>
<dbReference type="InterPro" id="IPR013324">
    <property type="entry name" value="RNA_pol_sigma_r3/r4-like"/>
</dbReference>
<keyword evidence="5" id="KW-0238">DNA-binding</keyword>
<protein>
    <submittedName>
        <fullName evidence="9">RNA polymerase subunit sigma-24</fullName>
    </submittedName>
</protein>
<evidence type="ECO:0000313" key="10">
    <source>
        <dbReference type="Proteomes" id="UP000234662"/>
    </source>
</evidence>
<sequence length="312" mass="34810">MTSERTEKGVSMTHGESDRRAARFADLRPLLFTVAYEIVGSAADADDVLQESYLRWAEVDDADVVDPKAYLAKIVTRQALNALRSRSRRREEYVGPWLPEPILLDDRDLADDVVLAESVSTAMLVVLESLSPDERAVFVLREVFGFSYTEIWSMVSKPPATVRQIAHRARSHVESRRPRFDPVDAQRARAIVEEFLDAAQSGQIESLIALLSPDVVFTADSDGKATAVKRPIQGSLPVARLLAGFARLATTIDDYRAEVALFNHEPGMIVYFDGKLHGVFTFHIVDGVIEQIYAMRNPDKLVGVEEPRTIAR</sequence>
<comment type="similarity">
    <text evidence="1">Belongs to the sigma-70 factor family. ECF subfamily.</text>
</comment>
<dbReference type="InterPro" id="IPR052704">
    <property type="entry name" value="ECF_Sigma-70_Domain"/>
</dbReference>
<reference evidence="9 10" key="1">
    <citation type="submission" date="2017-12" db="EMBL/GenBank/DDBJ databases">
        <title>Phylogenetic diversity of female urinary microbiome.</title>
        <authorList>
            <person name="Thomas-White K."/>
            <person name="Wolfe A.J."/>
        </authorList>
    </citation>
    <scope>NUCLEOTIDE SEQUENCE [LARGE SCALE GENOMIC DNA]</scope>
    <source>
        <strain evidence="9 10">UMB0777</strain>
    </source>
</reference>
<dbReference type="GO" id="GO:0016987">
    <property type="term" value="F:sigma factor activity"/>
    <property type="evidence" value="ECO:0007669"/>
    <property type="project" value="UniProtKB-KW"/>
</dbReference>